<proteinExistence type="predicted"/>
<name>A0ABX5P464_9PROT</name>
<keyword evidence="2" id="KW-1185">Reference proteome</keyword>
<dbReference type="EMBL" id="PRCW01000030">
    <property type="protein sequence ID" value="PYD48563.1"/>
    <property type="molecule type" value="Genomic_DNA"/>
</dbReference>
<dbReference type="Proteomes" id="UP000248116">
    <property type="component" value="Unassembled WGS sequence"/>
</dbReference>
<comment type="caution">
    <text evidence="1">The sequence shown here is derived from an EMBL/GenBank/DDBJ whole genome shotgun (WGS) entry which is preliminary data.</text>
</comment>
<reference evidence="1 2" key="1">
    <citation type="submission" date="2018-02" db="EMBL/GenBank/DDBJ databases">
        <authorList>
            <person name="Skraban J."/>
            <person name="Trcek J."/>
        </authorList>
    </citation>
    <scope>NUCLEOTIDE SEQUENCE [LARGE SCALE GENOMIC DNA]</scope>
    <source>
        <strain evidence="1 2">AV446</strain>
    </source>
</reference>
<evidence type="ECO:0000313" key="1">
    <source>
        <dbReference type="EMBL" id="PYD48563.1"/>
    </source>
</evidence>
<organism evidence="1 2">
    <name type="scientific">Novacetimonas pomaceti</name>
    <dbReference type="NCBI Taxonomy" id="2021998"/>
    <lineage>
        <taxon>Bacteria</taxon>
        <taxon>Pseudomonadati</taxon>
        <taxon>Pseudomonadota</taxon>
        <taxon>Alphaproteobacteria</taxon>
        <taxon>Acetobacterales</taxon>
        <taxon>Acetobacteraceae</taxon>
        <taxon>Novacetimonas</taxon>
    </lineage>
</organism>
<accession>A0ABX5P464</accession>
<sequence length="61" mass="6744">MHFWLLKWGVAVIAARPAMEDGSDPWRTGRDGFSRSMMTGATSMPCLSPLLCRVYGLLGLE</sequence>
<evidence type="ECO:0000313" key="2">
    <source>
        <dbReference type="Proteomes" id="UP000248116"/>
    </source>
</evidence>
<protein>
    <submittedName>
        <fullName evidence="1">Uncharacterized protein</fullName>
    </submittedName>
</protein>
<gene>
    <name evidence="1" type="ORF">C3920_03995</name>
</gene>